<dbReference type="Gene3D" id="2.60.40.1120">
    <property type="entry name" value="Carboxypeptidase-like, regulatory domain"/>
    <property type="match status" value="12"/>
</dbReference>
<dbReference type="InterPro" id="IPR008969">
    <property type="entry name" value="CarboxyPept-like_regulatory"/>
</dbReference>
<dbReference type="Pfam" id="PF13620">
    <property type="entry name" value="CarboxypepD_reg"/>
    <property type="match status" value="12"/>
</dbReference>
<dbReference type="HOGENOM" id="CLU_234875_0_0_7"/>
<sequence>MDPQRSLILSHRRFAFAMKGLMLFLLSAIALLIPPDNTFANDFNAVWLGDFGNVTAMEVTGNYDAKNTDGTVNSDARAVIAREFYKTHKDEYDFLVIVSNFDFKMPETEARAFYMGVKNDTRGIGEELFDNTSLFGSGGRLQGTIDMGNLAYIATDPYSPDFENTFYIMNHEMMHRWGARVKFKAADGTTSSALLGKDGSHWSFLLDSQRSVLYGNTWHDNGDGTFTAQEGGKYFSPLDLYLMGIYDKSRVPPITLIENPAIDANQVPKPGTTISGIPRYVTIDDIIAVEGERIPSASQSQKKFNMAVIFITTPGSFTGDETNALENLLRGVATRYSILTDAAALLSATPAPIEEVADNPGLFPEQGTKRTAAANVDEGAAWLVAAQKEDGSWATDLRLTERETSEAVTVLRNFATGTSAAARGLQWLTANGNGNTDYLATRIAALADAGQIPATLLAELLARQNGDGGWGSDRNYSSNPVDTALALKALVAAHTTGIAVENGKTFLIARQNPDGGWGFHADAASAVLVTAQVSATLQRLPSNSLLATVIRKATTFLLSHQNVDGGFGSSPSTVYETALAYGALSGDITDMTILGLAASYLSSTQLEDGSWLQDPYTTALAVEALYNFARRPPPTPPTTKGTITGTVTDATTHQALAGVSVTLASDPAITAMSTSNGSFTLADVPQGSQSIVVSLNDYGQLTRTMTVTAGAISDLGPLELAPNPVTGIIKGTLTAAATGLPLSGVSVTVTGAYQGNAVTGTDGAFVIGNVSPGSVTISASKTGYEQVATTGTVVAGQVLFFNPQMKTPVSVPLVGSVTGKVFDAATKQPLSGAFVALQADPGITATTDPTGTFTLSGIPQGGQKLNFTLSGYAPTSAAVGVVGGSTVNLGVVTLSLTPTASTVKGVLVDGSTDQPLPGVVVTMTGVFSGTTVTGADGSFAVSGVSPGALTVTGAKSGFYPASMTGVVPVGGVLYLNARLTAIPPQPTTGTVTGKVVDAASKLPLTGAVVTLGSNGSIKATTDASGSFTLTAIPAGSQQLEVTLTGYASGTAAVEVAAGALLNLGDLPLSLNPTSAVIKGTITNAADGQALAGVTVAVTGSFNGTAITGADGTYLFPEVTPGSVTVTASKAGYFQATGSGSISAGGLLLFTPQLVLIPPQPDTGTITGRVVDATTKEALSGVVLTLQNDSAVRTVTDATGSFLLSNIPVGDQAVDFSLPGYSAAVAKITSTAGFSLDLGTLPLSSNPTTGVLKVTVSDAATGKAIEGATITVDGAGLTGISGTDGSFLFPELITGDRTLSVVKNGYYPTTGTVTLMAGWILSLNTQLQAIPAQPTTGTLIGRVVDAVDSHPLSGVTVTLAGDPPVVVNTDSAGGFSLPDVTPGSHTVDFSLSGYMTSRVTLDMIAGVILDLGSLPLASSATTGFIKGVVTDGSTNLPLSGATVTVSGSFSGSTVTQADGSYAFSQATPGPVFIAITKAGYYPQTGTGTVQAGGMLVSNGALKELPPAGSTGEFTGVVVDAMTNLPIPGATITVVGEISVNTDADGVFHASRVVPGARYVTISAADHVSLNYTVIVVEGITTNIQTVYLTPLLESSAVAGVVSDLLTGNPIEGAEVTVAGTSLSARTDSNGAYSISGITLLDFSLRAGVTGYDSLLQSVSSAANGFYRVNFPLNPSQASSLSIASLKTDSQSYPAYSAVSIQAEVLNMGTLAIAGTVSVTILDADGQVTDNLLATAADDNGVQNSLIWFEPGVPKVITIPWETGNRQPGIYRAVLKVTEGETGISFGTVVAAKGATLFTVAPTQAVASLTLTPLPRFANFNATEQIALLASLVNRSNVPIELAVAYQWLSPSGGVLHSGTGTISVLPGEGSKSLQLETFPFTFTQSGVHPVQVTLQSGPMPAVFTGEAVTVAPGTHIEPTQQLTPAKVTPDGDKRLRINIHLKGEVLK</sequence>
<dbReference type="SUPFAM" id="SSF49452">
    <property type="entry name" value="Starch-binding domain-like"/>
    <property type="match status" value="9"/>
</dbReference>
<organism evidence="1 2">
    <name type="scientific">Geotalea daltonii (strain DSM 22248 / JCM 15807 / FRC-32)</name>
    <name type="common">Geobacter daltonii</name>
    <dbReference type="NCBI Taxonomy" id="316067"/>
    <lineage>
        <taxon>Bacteria</taxon>
        <taxon>Pseudomonadati</taxon>
        <taxon>Thermodesulfobacteriota</taxon>
        <taxon>Desulfuromonadia</taxon>
        <taxon>Geobacterales</taxon>
        <taxon>Geobacteraceae</taxon>
        <taxon>Geotalea</taxon>
    </lineage>
</organism>
<dbReference type="EMBL" id="CP001390">
    <property type="protein sequence ID" value="ACM21652.1"/>
    <property type="molecule type" value="Genomic_DNA"/>
</dbReference>
<dbReference type="OrthoDB" id="9767116at2"/>
<dbReference type="Gene3D" id="1.50.10.20">
    <property type="match status" value="1"/>
</dbReference>
<gene>
    <name evidence="1" type="ordered locus">Geob_3309</name>
</gene>
<dbReference type="eggNOG" id="COG1657">
    <property type="taxonomic scope" value="Bacteria"/>
</dbReference>
<keyword evidence="2" id="KW-1185">Reference proteome</keyword>
<dbReference type="RefSeq" id="WP_012648380.1">
    <property type="nucleotide sequence ID" value="NC_011979.1"/>
</dbReference>
<dbReference type="InterPro" id="IPR008930">
    <property type="entry name" value="Terpenoid_cyclase/PrenylTrfase"/>
</dbReference>
<evidence type="ECO:0000313" key="2">
    <source>
        <dbReference type="Proteomes" id="UP000007721"/>
    </source>
</evidence>
<reference evidence="1 2" key="1">
    <citation type="submission" date="2009-01" db="EMBL/GenBank/DDBJ databases">
        <title>Complete sequence of Geobacter sp. FRC-32.</title>
        <authorList>
            <consortium name="US DOE Joint Genome Institute"/>
            <person name="Lucas S."/>
            <person name="Copeland A."/>
            <person name="Lapidus A."/>
            <person name="Glavina del Rio T."/>
            <person name="Dalin E."/>
            <person name="Tice H."/>
            <person name="Bruce D."/>
            <person name="Goodwin L."/>
            <person name="Pitluck S."/>
            <person name="Saunders E."/>
            <person name="Brettin T."/>
            <person name="Detter J.C."/>
            <person name="Han C."/>
            <person name="Larimer F."/>
            <person name="Land M."/>
            <person name="Hauser L."/>
            <person name="Kyrpides N."/>
            <person name="Ovchinnikova G."/>
            <person name="Kostka J."/>
            <person name="Richardson P."/>
        </authorList>
    </citation>
    <scope>NUCLEOTIDE SEQUENCE [LARGE SCALE GENOMIC DNA]</scope>
    <source>
        <strain evidence="2">DSM 22248 / JCM 15807 / FRC-32</strain>
    </source>
</reference>
<proteinExistence type="predicted"/>
<dbReference type="SUPFAM" id="SSF48239">
    <property type="entry name" value="Terpenoid cyclases/Protein prenyltransferases"/>
    <property type="match status" value="1"/>
</dbReference>
<dbReference type="eggNOG" id="COG4932">
    <property type="taxonomic scope" value="Bacteria"/>
</dbReference>
<dbReference type="STRING" id="316067.Geob_3309"/>
<evidence type="ECO:0000313" key="1">
    <source>
        <dbReference type="EMBL" id="ACM21652.1"/>
    </source>
</evidence>
<dbReference type="KEGG" id="geo:Geob_3309"/>
<protein>
    <submittedName>
        <fullName evidence="1">Squalene cyclase domain protein</fullName>
    </submittedName>
</protein>
<name>B9M4W8_GEODF</name>
<dbReference type="Proteomes" id="UP000007721">
    <property type="component" value="Chromosome"/>
</dbReference>
<dbReference type="InterPro" id="IPR013784">
    <property type="entry name" value="Carb-bd-like_fold"/>
</dbReference>
<dbReference type="GO" id="GO:0030246">
    <property type="term" value="F:carbohydrate binding"/>
    <property type="evidence" value="ECO:0007669"/>
    <property type="project" value="InterPro"/>
</dbReference>
<dbReference type="SUPFAM" id="SSF49464">
    <property type="entry name" value="Carboxypeptidase regulatory domain-like"/>
    <property type="match status" value="3"/>
</dbReference>
<accession>B9M4W8</accession>
<dbReference type="CDD" id="cd00688">
    <property type="entry name" value="ISOPREN_C2_like"/>
    <property type="match status" value="1"/>
</dbReference>